<proteinExistence type="predicted"/>
<name>A0A1H3CMY7_9FLAO</name>
<accession>A0A1H3CMY7</accession>
<reference evidence="1 2" key="1">
    <citation type="submission" date="2016-10" db="EMBL/GenBank/DDBJ databases">
        <authorList>
            <person name="de Groot N.N."/>
        </authorList>
    </citation>
    <scope>NUCLEOTIDE SEQUENCE [LARGE SCALE GENOMIC DNA]</scope>
    <source>
        <strain evidence="1 2">DSM 24956</strain>
    </source>
</reference>
<sequence>MNKKDGKYFEHLVELIERSIDPDAKIEQDVQMPILNSINGYTTQCDIVITKGKKPRETITIIEVQDRNSKIKPNDYRGWIQKLDEIGAQHLICVSRQNFPASIIEKVSMSGNKVSLIKLSELDIDNIPIDFFGFKSRYVDFQILKVVFKKTITNKHQISATKVKEYLLSKEAHPDNKIFTYDKTNLISLYELVKEYNKTNENGESGRSLFQSNFDSEKCLYLTYKKEFIQVGLEVEYDWKIIKENLPVSLMSYEQNEYGTLAWVLKTVYKLEKDTVILKIPVTKKGKKYIMKNIEISTIGNPAFSLEMNIIKNS</sequence>
<gene>
    <name evidence="1" type="ORF">SAMN05444411_106209</name>
</gene>
<dbReference type="STRING" id="762486.SAMN05444411_106209"/>
<dbReference type="EMBL" id="FNNJ01000006">
    <property type="protein sequence ID" value="SDX55475.1"/>
    <property type="molecule type" value="Genomic_DNA"/>
</dbReference>
<dbReference type="AlphaFoldDB" id="A0A1H3CMY7"/>
<evidence type="ECO:0000313" key="1">
    <source>
        <dbReference type="EMBL" id="SDX55475.1"/>
    </source>
</evidence>
<keyword evidence="2" id="KW-1185">Reference proteome</keyword>
<dbReference type="Proteomes" id="UP000199595">
    <property type="component" value="Unassembled WGS sequence"/>
</dbReference>
<protein>
    <submittedName>
        <fullName evidence="1">Uncharacterized protein</fullName>
    </submittedName>
</protein>
<dbReference type="OrthoDB" id="7005935at2"/>
<dbReference type="RefSeq" id="WP_090123919.1">
    <property type="nucleotide sequence ID" value="NZ_FNNJ01000006.1"/>
</dbReference>
<organism evidence="1 2">
    <name type="scientific">Lutibacter oricola</name>
    <dbReference type="NCBI Taxonomy" id="762486"/>
    <lineage>
        <taxon>Bacteria</taxon>
        <taxon>Pseudomonadati</taxon>
        <taxon>Bacteroidota</taxon>
        <taxon>Flavobacteriia</taxon>
        <taxon>Flavobacteriales</taxon>
        <taxon>Flavobacteriaceae</taxon>
        <taxon>Lutibacter</taxon>
    </lineage>
</organism>
<evidence type="ECO:0000313" key="2">
    <source>
        <dbReference type="Proteomes" id="UP000199595"/>
    </source>
</evidence>